<comment type="caution">
    <text evidence="2">The sequence shown here is derived from an EMBL/GenBank/DDBJ whole genome shotgun (WGS) entry which is preliminary data.</text>
</comment>
<keyword evidence="3" id="KW-1185">Reference proteome</keyword>
<protein>
    <submittedName>
        <fullName evidence="2">Uncharacterized protein</fullName>
    </submittedName>
</protein>
<feature type="transmembrane region" description="Helical" evidence="1">
    <location>
        <begin position="588"/>
        <end position="611"/>
    </location>
</feature>
<organism evidence="2 3">
    <name type="scientific">Elsinoe batatas</name>
    <dbReference type="NCBI Taxonomy" id="2601811"/>
    <lineage>
        <taxon>Eukaryota</taxon>
        <taxon>Fungi</taxon>
        <taxon>Dikarya</taxon>
        <taxon>Ascomycota</taxon>
        <taxon>Pezizomycotina</taxon>
        <taxon>Dothideomycetes</taxon>
        <taxon>Dothideomycetidae</taxon>
        <taxon>Myriangiales</taxon>
        <taxon>Elsinoaceae</taxon>
        <taxon>Elsinoe</taxon>
    </lineage>
</organism>
<reference evidence="2" key="1">
    <citation type="submission" date="2021-07" db="EMBL/GenBank/DDBJ databases">
        <title>Elsinoe batatas strain:CRI-CJ2 Genome sequencing and assembly.</title>
        <authorList>
            <person name="Huang L."/>
        </authorList>
    </citation>
    <scope>NUCLEOTIDE SEQUENCE</scope>
    <source>
        <strain evidence="2">CRI-CJ2</strain>
    </source>
</reference>
<dbReference type="EMBL" id="JAESVG020000010">
    <property type="protein sequence ID" value="KAG8623474.1"/>
    <property type="molecule type" value="Genomic_DNA"/>
</dbReference>
<keyword evidence="1" id="KW-1133">Transmembrane helix</keyword>
<proteinExistence type="predicted"/>
<dbReference type="PANTHER" id="PTHR37544:SF1">
    <property type="entry name" value="PHOSPHORIBOSYLAMINOIMIDAZOLE-SUCCINOCARBOXAMIDE SYNTHASE"/>
    <property type="match status" value="1"/>
</dbReference>
<dbReference type="AlphaFoldDB" id="A0A8K0PFE1"/>
<dbReference type="Pfam" id="PF11915">
    <property type="entry name" value="DUF3433"/>
    <property type="match status" value="1"/>
</dbReference>
<evidence type="ECO:0000256" key="1">
    <source>
        <dbReference type="SAM" id="Phobius"/>
    </source>
</evidence>
<evidence type="ECO:0000313" key="3">
    <source>
        <dbReference type="Proteomes" id="UP000809789"/>
    </source>
</evidence>
<dbReference type="OrthoDB" id="3912677at2759"/>
<dbReference type="InterPro" id="IPR021840">
    <property type="entry name" value="DUF3433"/>
</dbReference>
<evidence type="ECO:0000313" key="2">
    <source>
        <dbReference type="EMBL" id="KAG8623474.1"/>
    </source>
</evidence>
<feature type="transmembrane region" description="Helical" evidence="1">
    <location>
        <begin position="554"/>
        <end position="573"/>
    </location>
</feature>
<keyword evidence="1" id="KW-0472">Membrane</keyword>
<dbReference type="PANTHER" id="PTHR37544">
    <property type="entry name" value="SPRAY-RELATED"/>
    <property type="match status" value="1"/>
</dbReference>
<accession>A0A8K0PFE1</accession>
<keyword evidence="1" id="KW-0812">Transmembrane</keyword>
<sequence length="1133" mass="124118">MNLPVAQNCSSAEPQETHLESLLDQWMYSPKRPTQSTTPQHSKRTILDVRIVARPVTVRVTDSFNFAKFEEPIRDPGRISSDALGPPIFNISYTDGTSARYAAQSFVSSATDAEANATVEADVNVFSADLQCERAQWAYSNSSQKYIDALEGGKVNMDFTSDSFTLSRFTLKASTGMAILQGWDMSKPAVTVSIQSDGWLPNYTLVNTTCNVKKTGRQEPCYLVAFGYSANYDQAVEDIPANTQTAFADITTAPILPAPTRAESSSSAAPTVLIGRQIARLPSGKVSSNSFVNIKQMAALFCKPTISFARARVSSLSGRTSSADGVEVIKILEEIPLSSVGAPSATTTLGLLTNALGKNSRSEDMWFTLMSSLARRPSTYDYLEPEILSDVARETFQRMAAQYAKQQIMEPTSLIVQGQVTNVGPRLTMESLTLRLMDSFVIVFALCALFICLFFAFPGLPRDFSSIGALALLLKSSPDLKRLCSGLGTVRLKYHNTWMQGYRFNTVYGTDSEVATYSMHAELDPTVHESSTRIGFRQDIKWWRPAMFNTPLRTLTVVLPLLLVAAIEAGYRYSTKHQGYGIVPTEGYLKYVCTFLPAIIMVATASTFSILDFATRTFQSFHSLSGERKARSRDLVETPFGHFAVYSLLRSVSRQQWALTASSLAVCISPFLTIVVSDLLQGENVPITQSLSTAMTDTFVPSTINRYDYNPDAARGPATFLTYLNVSWPTLTYENLVLPNFTVVANASSPSPLASRFQVVVPAAAVVSTCSMFDSSRIAWNTSALFLSPSPTNANTSVPGPMRWSVDGQFDISNYLDCTYLSDGSNVGARTDKPATFSIRNDNLAADGVYGSYISFESGSLTCDGNSFKGVLALMRNSNNATTDVLLMDCKHQVDIVTANVTAKSTMELTNATLVDNPSLPRRTFSTDQSVYANVTVPCAQPQAEKGPLCLLEAMAADTRIRLNASEIFDNLNSTRVEDSVSQLYSMIIAQRFSYYHRSPMTQPSSWGSFIPATLKLDASILDQTEHRVVQSRISTRILQSLLGVLSLCAVIAWSCTRSKKVLTKNPQSIAAMASLLVDADMLRDIPPGAEFMNDKELKRNGIFEGGFYSIGWWGEDQGRRFGIDVGQAEKPT</sequence>
<feature type="transmembrane region" description="Helical" evidence="1">
    <location>
        <begin position="436"/>
        <end position="457"/>
    </location>
</feature>
<dbReference type="Proteomes" id="UP000809789">
    <property type="component" value="Unassembled WGS sequence"/>
</dbReference>
<gene>
    <name evidence="2" type="ORF">KVT40_008450</name>
</gene>
<name>A0A8K0PFE1_9PEZI</name>